<dbReference type="InterPro" id="IPR014622">
    <property type="entry name" value="UCP036794_erythomycin"/>
</dbReference>
<keyword evidence="2" id="KW-1185">Reference proteome</keyword>
<reference evidence="1" key="1">
    <citation type="submission" date="2021-01" db="EMBL/GenBank/DDBJ databases">
        <title>Whole genome shotgun sequence of Actinoplanes rishiriensis NBRC 108556.</title>
        <authorList>
            <person name="Komaki H."/>
            <person name="Tamura T."/>
        </authorList>
    </citation>
    <scope>NUCLEOTIDE SEQUENCE</scope>
    <source>
        <strain evidence="1">NBRC 108556</strain>
    </source>
</reference>
<dbReference type="InterPro" id="IPR052036">
    <property type="entry name" value="Hydrolase/PRTase-associated"/>
</dbReference>
<sequence>MLLGVRNSLFRELVELEGYRTVALESDCLAGLVTDRYVTTGEGDLDEVMERGFSHHELGAGAGNRALVRWMRDYNEGRPAAEWVRFAGFDGPLEMTHAASPRHALGGLHGYLAARLSPSRLPCDAEALDRLLGGDERWTNPAVMRDPAQGVGRTGAARELRLIADDLVGLLDMHEPQLGGDAERARLFGRTAVGLLRYHHWLADTSPARWEGLAGVRASMMAANLLALAERGPVLAHAHNGHFQRHQSGMQMGGRPLEWWSAGAVVSGRLGPEYAFVATALGELRHRGVEAPPPDTIEGILYALPQDNAVVGTAELAAILGDAAPVPRVSPWYGYAPLDPAHVGGTDGIVFVKDASAIPR</sequence>
<accession>A0A919N0Q6</accession>
<dbReference type="PANTHER" id="PTHR31299:SF0">
    <property type="entry name" value="ESTERASE, PUTATIVE (AFU_ORTHOLOGUE AFUA_1G05850)-RELATED"/>
    <property type="match status" value="1"/>
</dbReference>
<evidence type="ECO:0000313" key="2">
    <source>
        <dbReference type="Proteomes" id="UP000636960"/>
    </source>
</evidence>
<proteinExistence type="predicted"/>
<dbReference type="AlphaFoldDB" id="A0A919N0Q6"/>
<dbReference type="Gene3D" id="3.40.1660.10">
    <property type="entry name" value="EreA-like (biosynthetic domain)"/>
    <property type="match status" value="1"/>
</dbReference>
<dbReference type="GO" id="GO:0046677">
    <property type="term" value="P:response to antibiotic"/>
    <property type="evidence" value="ECO:0007669"/>
    <property type="project" value="InterPro"/>
</dbReference>
<dbReference type="Pfam" id="PF05139">
    <property type="entry name" value="Erythro_esteras"/>
    <property type="match status" value="1"/>
</dbReference>
<dbReference type="Gene3D" id="1.20.1440.30">
    <property type="entry name" value="Biosynthetic Protein domain"/>
    <property type="match status" value="1"/>
</dbReference>
<protein>
    <recommendedName>
        <fullName evidence="3">Erythromycin esterase</fullName>
    </recommendedName>
</protein>
<dbReference type="PIRSF" id="PIRSF036794">
    <property type="entry name" value="UCP_erythr_ester"/>
    <property type="match status" value="1"/>
</dbReference>
<comment type="caution">
    <text evidence="1">The sequence shown here is derived from an EMBL/GenBank/DDBJ whole genome shotgun (WGS) entry which is preliminary data.</text>
</comment>
<dbReference type="CDD" id="cd14728">
    <property type="entry name" value="Ere-like"/>
    <property type="match status" value="1"/>
</dbReference>
<gene>
    <name evidence="1" type="ORF">Ari01nite_28720</name>
</gene>
<dbReference type="EMBL" id="BOMV01000028">
    <property type="protein sequence ID" value="GIE95407.1"/>
    <property type="molecule type" value="Genomic_DNA"/>
</dbReference>
<dbReference type="Gene3D" id="3.30.1870.10">
    <property type="entry name" value="EreA-like, domain 2"/>
    <property type="match status" value="1"/>
</dbReference>
<dbReference type="SUPFAM" id="SSF159501">
    <property type="entry name" value="EreA/ChaN-like"/>
    <property type="match status" value="1"/>
</dbReference>
<dbReference type="Proteomes" id="UP000636960">
    <property type="component" value="Unassembled WGS sequence"/>
</dbReference>
<dbReference type="PANTHER" id="PTHR31299">
    <property type="entry name" value="ESTERASE, PUTATIVE (AFU_ORTHOLOGUE AFUA_1G05850)-RELATED"/>
    <property type="match status" value="1"/>
</dbReference>
<name>A0A919N0Q6_9ACTN</name>
<evidence type="ECO:0000313" key="1">
    <source>
        <dbReference type="EMBL" id="GIE95407.1"/>
    </source>
</evidence>
<evidence type="ECO:0008006" key="3">
    <source>
        <dbReference type="Google" id="ProtNLM"/>
    </source>
</evidence>
<organism evidence="1 2">
    <name type="scientific">Paractinoplanes rishiriensis</name>
    <dbReference type="NCBI Taxonomy" id="1050105"/>
    <lineage>
        <taxon>Bacteria</taxon>
        <taxon>Bacillati</taxon>
        <taxon>Actinomycetota</taxon>
        <taxon>Actinomycetes</taxon>
        <taxon>Micromonosporales</taxon>
        <taxon>Micromonosporaceae</taxon>
        <taxon>Paractinoplanes</taxon>
    </lineage>
</organism>
<dbReference type="InterPro" id="IPR007815">
    <property type="entry name" value="Emycin_Estase"/>
</dbReference>